<feature type="transmembrane region" description="Helical" evidence="1">
    <location>
        <begin position="249"/>
        <end position="265"/>
    </location>
</feature>
<organism evidence="2 3">
    <name type="scientific">Porites lobata</name>
    <dbReference type="NCBI Taxonomy" id="104759"/>
    <lineage>
        <taxon>Eukaryota</taxon>
        <taxon>Metazoa</taxon>
        <taxon>Cnidaria</taxon>
        <taxon>Anthozoa</taxon>
        <taxon>Hexacorallia</taxon>
        <taxon>Scleractinia</taxon>
        <taxon>Fungiina</taxon>
        <taxon>Poritidae</taxon>
        <taxon>Porites</taxon>
    </lineage>
</organism>
<evidence type="ECO:0000256" key="1">
    <source>
        <dbReference type="SAM" id="Phobius"/>
    </source>
</evidence>
<dbReference type="Proteomes" id="UP001159405">
    <property type="component" value="Unassembled WGS sequence"/>
</dbReference>
<dbReference type="PANTHER" id="PTHR31751:SF7">
    <property type="entry name" value="THAP-TYPE DOMAIN-CONTAINING PROTEIN"/>
    <property type="match status" value="1"/>
</dbReference>
<sequence>MEESLKLVVDQEVVNSQEMGGKSANMQGAKKVSFTACHSGKLLLQRLKDVLKVDHLVTDASPSTNCFNLQYRQSFFFFTAEQHRELQEVIHDLDIWHKSAKLVKALTDAPNLKDCGAICDWIEPIIPNHFWFCCQQANGDVLARKDMWQDVLHHVVGEHEWSDGQCPHSLLVLSDTDKPLLGKGSEALEALTKVILDKRWLESLVFYVWFNIYFFTKILQSLYCKIFHPSYSSTFTLFCLRRYIQKREFYFYFIAFCAQVLLAALDHNMHSFRPQATTKSGHLIFKKQYSNRTKNWHPEPFRAEKTHDYIQFLMASILKARVDDKESTARVISLPSDHPRNLAPTIGLRESPEL</sequence>
<accession>A0ABN8PXR7</accession>
<reference evidence="2 3" key="1">
    <citation type="submission" date="2022-05" db="EMBL/GenBank/DDBJ databases">
        <authorList>
            <consortium name="Genoscope - CEA"/>
            <person name="William W."/>
        </authorList>
    </citation>
    <scope>NUCLEOTIDE SEQUENCE [LARGE SCALE GENOMIC DNA]</scope>
</reference>
<keyword evidence="1" id="KW-0472">Membrane</keyword>
<evidence type="ECO:0000313" key="3">
    <source>
        <dbReference type="Proteomes" id="UP001159405"/>
    </source>
</evidence>
<proteinExistence type="predicted"/>
<dbReference type="PANTHER" id="PTHR31751">
    <property type="entry name" value="SI:CH211-108C17.2-RELATED-RELATED"/>
    <property type="match status" value="1"/>
</dbReference>
<keyword evidence="1" id="KW-0812">Transmembrane</keyword>
<feature type="non-terminal residue" evidence="2">
    <location>
        <position position="354"/>
    </location>
</feature>
<dbReference type="EMBL" id="CALNXK010000095">
    <property type="protein sequence ID" value="CAH3152952.1"/>
    <property type="molecule type" value="Genomic_DNA"/>
</dbReference>
<evidence type="ECO:0000313" key="2">
    <source>
        <dbReference type="EMBL" id="CAH3152952.1"/>
    </source>
</evidence>
<keyword evidence="3" id="KW-1185">Reference proteome</keyword>
<comment type="caution">
    <text evidence="2">The sequence shown here is derived from an EMBL/GenBank/DDBJ whole genome shotgun (WGS) entry which is preliminary data.</text>
</comment>
<keyword evidence="1" id="KW-1133">Transmembrane helix</keyword>
<name>A0ABN8PXR7_9CNID</name>
<gene>
    <name evidence="2" type="ORF">PLOB_00049331</name>
</gene>
<protein>
    <submittedName>
        <fullName evidence="2">Uncharacterized protein</fullName>
    </submittedName>
</protein>